<dbReference type="PROSITE" id="PS50005">
    <property type="entry name" value="TPR"/>
    <property type="match status" value="1"/>
</dbReference>
<evidence type="ECO:0000313" key="3">
    <source>
        <dbReference type="Proteomes" id="UP000248066"/>
    </source>
</evidence>
<evidence type="ECO:0000313" key="2">
    <source>
        <dbReference type="EMBL" id="PYZ98392.1"/>
    </source>
</evidence>
<dbReference type="InterPro" id="IPR019734">
    <property type="entry name" value="TPR_rpt"/>
</dbReference>
<organism evidence="2 3">
    <name type="scientific">Alteribacter lacisalsi</name>
    <dbReference type="NCBI Taxonomy" id="2045244"/>
    <lineage>
        <taxon>Bacteria</taxon>
        <taxon>Bacillati</taxon>
        <taxon>Bacillota</taxon>
        <taxon>Bacilli</taxon>
        <taxon>Bacillales</taxon>
        <taxon>Bacillaceae</taxon>
        <taxon>Alteribacter</taxon>
    </lineage>
</organism>
<reference evidence="2 3" key="1">
    <citation type="submission" date="2017-10" db="EMBL/GenBank/DDBJ databases">
        <title>Bacillus sp. nov., a halophilic bacterium isolated from a Yangshapao Lake.</title>
        <authorList>
            <person name="Wang H."/>
        </authorList>
    </citation>
    <scope>NUCLEOTIDE SEQUENCE [LARGE SCALE GENOMIC DNA]</scope>
    <source>
        <strain evidence="2 3">YSP-3</strain>
    </source>
</reference>
<sequence>MSNLSWGWEETCVWLGEHYHELTETQQAVILDQLEEEHARILDLYTIQHELLSSVRETIGSGSRNPYAFTESTEPTEGLGYFQLEMYRHAIEKLVREAAASPQRTRLLLYLGFACVYEECDEAALDALMSVIHQSADRSELHFAYTGLGLLKGRSGQMEEAVMCFEKALTLINNPDVLYNLGTCYFYLEKYDLASASFESFVKTEPDAESYYWLGQSRLMGGNVTLAHEAWYEAVQYAPGREVILSLAAAFEEQGEFLCAFHCYEHLAGDEPENEMVLHGKAWTLGLMDRRTESCELFRKAVQLWPYNTNIWISYLWLVTKWRDTEEYNRVIKGVNAQKLRHPLLESLSETEI</sequence>
<dbReference type="Gene3D" id="1.25.40.10">
    <property type="entry name" value="Tetratricopeptide repeat domain"/>
    <property type="match status" value="1"/>
</dbReference>
<dbReference type="OrthoDB" id="2937463at2"/>
<dbReference type="SMART" id="SM00028">
    <property type="entry name" value="TPR"/>
    <property type="match status" value="3"/>
</dbReference>
<dbReference type="Proteomes" id="UP000248066">
    <property type="component" value="Unassembled WGS sequence"/>
</dbReference>
<keyword evidence="1" id="KW-0802">TPR repeat</keyword>
<accession>A0A2W0HMT7</accession>
<dbReference type="PANTHER" id="PTHR12558:SF13">
    <property type="entry name" value="CELL DIVISION CYCLE PROTEIN 27 HOMOLOG"/>
    <property type="match status" value="1"/>
</dbReference>
<dbReference type="SUPFAM" id="SSF81901">
    <property type="entry name" value="HCP-like"/>
    <property type="match status" value="1"/>
</dbReference>
<dbReference type="Pfam" id="PF13432">
    <property type="entry name" value="TPR_16"/>
    <property type="match status" value="1"/>
</dbReference>
<evidence type="ECO:0008006" key="4">
    <source>
        <dbReference type="Google" id="ProtNLM"/>
    </source>
</evidence>
<dbReference type="EMBL" id="PDOF01000001">
    <property type="protein sequence ID" value="PYZ98392.1"/>
    <property type="molecule type" value="Genomic_DNA"/>
</dbReference>
<protein>
    <recommendedName>
        <fullName evidence="4">Tetratricopeptide repeat protein</fullName>
    </recommendedName>
</protein>
<proteinExistence type="predicted"/>
<dbReference type="Pfam" id="PF13181">
    <property type="entry name" value="TPR_8"/>
    <property type="match status" value="1"/>
</dbReference>
<dbReference type="InterPro" id="IPR011990">
    <property type="entry name" value="TPR-like_helical_dom_sf"/>
</dbReference>
<dbReference type="AlphaFoldDB" id="A0A2W0HMT7"/>
<dbReference type="PANTHER" id="PTHR12558">
    <property type="entry name" value="CELL DIVISION CYCLE 16,23,27"/>
    <property type="match status" value="1"/>
</dbReference>
<comment type="caution">
    <text evidence="2">The sequence shown here is derived from an EMBL/GenBank/DDBJ whole genome shotgun (WGS) entry which is preliminary data.</text>
</comment>
<dbReference type="RefSeq" id="WP_110518265.1">
    <property type="nucleotide sequence ID" value="NZ_PDOF01000001.1"/>
</dbReference>
<keyword evidence="3" id="KW-1185">Reference proteome</keyword>
<evidence type="ECO:0000256" key="1">
    <source>
        <dbReference type="PROSITE-ProRule" id="PRU00339"/>
    </source>
</evidence>
<feature type="repeat" description="TPR" evidence="1">
    <location>
        <begin position="175"/>
        <end position="208"/>
    </location>
</feature>
<gene>
    <name evidence="2" type="ORF">CR205_07300</name>
</gene>
<name>A0A2W0HMT7_9BACI</name>